<keyword evidence="2" id="KW-0813">Transport</keyword>
<gene>
    <name evidence="6" type="ORF">DES51_11136</name>
</gene>
<dbReference type="GO" id="GO:1904680">
    <property type="term" value="F:peptide transmembrane transporter activity"/>
    <property type="evidence" value="ECO:0007669"/>
    <property type="project" value="TreeGrafter"/>
</dbReference>
<dbReference type="InterPro" id="IPR000914">
    <property type="entry name" value="SBP_5_dom"/>
</dbReference>
<sequence length="518" mass="56149">MKNLLKRAAVFTTVLALAGCSSSGSNDGNTDPSTTTADKPFNVVLTTAPVGFSPLTTNDAPSTYVNAQIYETLYRRSMDGSSYEPLLAKSEPDCDEAGTTCTIELQSGVTFHDGTPFNAEAVKYTIERIKDPNYGAARASIASSIEEVNVLDDTHVELKTSYPDGVLIAKLAHANSAIISPTADQAQDLMTQPVGTGPYQFVSAISGSEVKLTRYDGYWGEKPEIKDVTMTVIAETSTAISRLETGEADFLPRVPVNQMNRVKNIANVESVAESSSAITYLALRNNSSVNPKMADLNLRKAIVMAYDPDGYIASVDGYASYSRSIVGPTLFGYTSDAETYGYGYDLEAAKKLVEEGGYADEPIVFLINNRPETIALAEYIQSNLKAAGLNNVTIESLEWAAYLSETQQDNRYDITVLTWSNVTGDGTEMLDPNFHSVNSSKRVRYDNAEFDALVDASKQTLDSAERTAAISAANKMILDDAVAATLYNQYQAYAFNAAYTNVEMDAGGVFYVQNFKLK</sequence>
<dbReference type="SUPFAM" id="SSF53850">
    <property type="entry name" value="Periplasmic binding protein-like II"/>
    <property type="match status" value="1"/>
</dbReference>
<evidence type="ECO:0000256" key="3">
    <source>
        <dbReference type="ARBA" id="ARBA00022729"/>
    </source>
</evidence>
<comment type="similarity">
    <text evidence="1">Belongs to the bacterial solute-binding protein 5 family.</text>
</comment>
<evidence type="ECO:0000256" key="2">
    <source>
        <dbReference type="ARBA" id="ARBA00022448"/>
    </source>
</evidence>
<dbReference type="GO" id="GO:0043190">
    <property type="term" value="C:ATP-binding cassette (ABC) transporter complex"/>
    <property type="evidence" value="ECO:0007669"/>
    <property type="project" value="InterPro"/>
</dbReference>
<dbReference type="PANTHER" id="PTHR30290:SF9">
    <property type="entry name" value="OLIGOPEPTIDE-BINDING PROTEIN APPA"/>
    <property type="match status" value="1"/>
</dbReference>
<dbReference type="InterPro" id="IPR039424">
    <property type="entry name" value="SBP_5"/>
</dbReference>
<keyword evidence="7" id="KW-1185">Reference proteome</keyword>
<keyword evidence="3 4" id="KW-0732">Signal</keyword>
<dbReference type="PIRSF" id="PIRSF002741">
    <property type="entry name" value="MppA"/>
    <property type="match status" value="1"/>
</dbReference>
<evidence type="ECO:0000259" key="5">
    <source>
        <dbReference type="Pfam" id="PF00496"/>
    </source>
</evidence>
<dbReference type="Proteomes" id="UP000247612">
    <property type="component" value="Unassembled WGS sequence"/>
</dbReference>
<evidence type="ECO:0000313" key="6">
    <source>
        <dbReference type="EMBL" id="PXX77287.1"/>
    </source>
</evidence>
<organism evidence="6 7">
    <name type="scientific">Dielma fastidiosa</name>
    <dbReference type="NCBI Taxonomy" id="1034346"/>
    <lineage>
        <taxon>Bacteria</taxon>
        <taxon>Bacillati</taxon>
        <taxon>Bacillota</taxon>
        <taxon>Erysipelotrichia</taxon>
        <taxon>Erysipelotrichales</taxon>
        <taxon>Erysipelotrichaceae</taxon>
        <taxon>Dielma</taxon>
    </lineage>
</organism>
<dbReference type="STRING" id="1034346.GCA_000313565_03205"/>
<protein>
    <submittedName>
        <fullName evidence="6">Peptide/nickel transport system substrate-binding protein</fullName>
    </submittedName>
</protein>
<dbReference type="EMBL" id="QJKH01000011">
    <property type="protein sequence ID" value="PXX77287.1"/>
    <property type="molecule type" value="Genomic_DNA"/>
</dbReference>
<feature type="domain" description="Solute-binding protein family 5" evidence="5">
    <location>
        <begin position="83"/>
        <end position="440"/>
    </location>
</feature>
<evidence type="ECO:0000256" key="4">
    <source>
        <dbReference type="SAM" id="SignalP"/>
    </source>
</evidence>
<evidence type="ECO:0000313" key="7">
    <source>
        <dbReference type="Proteomes" id="UP000247612"/>
    </source>
</evidence>
<dbReference type="Gene3D" id="3.40.190.10">
    <property type="entry name" value="Periplasmic binding protein-like II"/>
    <property type="match status" value="1"/>
</dbReference>
<dbReference type="AlphaFoldDB" id="A0A318L6H3"/>
<feature type="chain" id="PRO_5039478324" evidence="4">
    <location>
        <begin position="19"/>
        <end position="518"/>
    </location>
</feature>
<feature type="signal peptide" evidence="4">
    <location>
        <begin position="1"/>
        <end position="18"/>
    </location>
</feature>
<proteinExistence type="inferred from homology"/>
<dbReference type="GO" id="GO:0015833">
    <property type="term" value="P:peptide transport"/>
    <property type="evidence" value="ECO:0007669"/>
    <property type="project" value="TreeGrafter"/>
</dbReference>
<dbReference type="PANTHER" id="PTHR30290">
    <property type="entry name" value="PERIPLASMIC BINDING COMPONENT OF ABC TRANSPORTER"/>
    <property type="match status" value="1"/>
</dbReference>
<dbReference type="Gene3D" id="3.10.105.10">
    <property type="entry name" value="Dipeptide-binding Protein, Domain 3"/>
    <property type="match status" value="1"/>
</dbReference>
<dbReference type="RefSeq" id="WP_022939481.1">
    <property type="nucleotide sequence ID" value="NZ_CABKRQ010000010.1"/>
</dbReference>
<name>A0A318L6H3_9FIRM</name>
<dbReference type="Pfam" id="PF00496">
    <property type="entry name" value="SBP_bac_5"/>
    <property type="match status" value="1"/>
</dbReference>
<dbReference type="OrthoDB" id="9801912at2"/>
<comment type="caution">
    <text evidence="6">The sequence shown here is derived from an EMBL/GenBank/DDBJ whole genome shotgun (WGS) entry which is preliminary data.</text>
</comment>
<dbReference type="InterPro" id="IPR030678">
    <property type="entry name" value="Peptide/Ni-bd"/>
</dbReference>
<accession>A0A318L6H3</accession>
<dbReference type="GO" id="GO:0042597">
    <property type="term" value="C:periplasmic space"/>
    <property type="evidence" value="ECO:0007669"/>
    <property type="project" value="UniProtKB-ARBA"/>
</dbReference>
<evidence type="ECO:0000256" key="1">
    <source>
        <dbReference type="ARBA" id="ARBA00005695"/>
    </source>
</evidence>
<dbReference type="Gene3D" id="3.90.76.10">
    <property type="entry name" value="Dipeptide-binding Protein, Domain 1"/>
    <property type="match status" value="1"/>
</dbReference>
<dbReference type="PROSITE" id="PS51257">
    <property type="entry name" value="PROKAR_LIPOPROTEIN"/>
    <property type="match status" value="1"/>
</dbReference>
<reference evidence="6 7" key="1">
    <citation type="submission" date="2018-05" db="EMBL/GenBank/DDBJ databases">
        <title>Genomic Encyclopedia of Type Strains, Phase IV (KMG-IV): sequencing the most valuable type-strain genomes for metagenomic binning, comparative biology and taxonomic classification.</title>
        <authorList>
            <person name="Goeker M."/>
        </authorList>
    </citation>
    <scope>NUCLEOTIDE SEQUENCE [LARGE SCALE GENOMIC DNA]</scope>
    <source>
        <strain evidence="6 7">JC118</strain>
    </source>
</reference>